<reference evidence="1 2" key="1">
    <citation type="submission" date="2019-06" db="EMBL/GenBank/DDBJ databases">
        <title>Comparative genomics and metabolomics analyses of clavulanic acid producing Streptomyces species provides insight into specialized metabolism and evolution of beta-lactam biosynthetic gene clusters.</title>
        <authorList>
            <person name="Moore M.A."/>
            <person name="Cruz-Morales P."/>
            <person name="Barona Gomez F."/>
            <person name="Kapil T."/>
        </authorList>
    </citation>
    <scope>NUCLEOTIDE SEQUENCE [LARGE SCALE GENOMIC DNA]</scope>
    <source>
        <strain evidence="1 2">T-272</strain>
    </source>
</reference>
<dbReference type="EMBL" id="VDEQ01000049">
    <property type="protein sequence ID" value="MQS35060.1"/>
    <property type="molecule type" value="Genomic_DNA"/>
</dbReference>
<proteinExistence type="predicted"/>
<evidence type="ECO:0000313" key="2">
    <source>
        <dbReference type="Proteomes" id="UP000460558"/>
    </source>
</evidence>
<sequence length="335" mass="36900">MERRNFLGASLFSVALSIPEWQDIAGRMDSAQSGAVRRIGMSDVDLVTKMTDRLSKTYDEFGGKHTRPMAALFLVDTVAPYLRADAAEEVRKAMMSAASFLCYLTGWMAVDEGLHGLAQRYYVKGLELAGASSDHMTYCHVLRGISVQAVDLGHGPIAVRLADAAAAASPKTGPRMRAFMSGQQAHSFAVAGDEKSALRSIRETERAMDKAESASQTFGGYDPATLAYHTSQVRYALRDVAGSIESLELHFQLRNPHDTRRSALRFSSILAERQLELGHLEAACSTWNQVLDEYPSIHSGRVDRHVADIGRRLRPYCSNSAAREVYERALRSVRA</sequence>
<keyword evidence="2" id="KW-1185">Reference proteome</keyword>
<dbReference type="RefSeq" id="WP_153481361.1">
    <property type="nucleotide sequence ID" value="NZ_VDEQ01000049.1"/>
</dbReference>
<gene>
    <name evidence="1" type="ORF">FFZ77_05290</name>
</gene>
<evidence type="ECO:0000313" key="1">
    <source>
        <dbReference type="EMBL" id="MQS35060.1"/>
    </source>
</evidence>
<organism evidence="1 2">
    <name type="scientific">Streptomyces katsurahamanus</name>
    <dbReference type="NCBI Taxonomy" id="2577098"/>
    <lineage>
        <taxon>Bacteria</taxon>
        <taxon>Bacillati</taxon>
        <taxon>Actinomycetota</taxon>
        <taxon>Actinomycetes</taxon>
        <taxon>Kitasatosporales</taxon>
        <taxon>Streptomycetaceae</taxon>
        <taxon>Streptomyces</taxon>
    </lineage>
</organism>
<accession>A0ABW9NP35</accession>
<protein>
    <submittedName>
        <fullName evidence="1">Transcriptional regulator</fullName>
    </submittedName>
</protein>
<comment type="caution">
    <text evidence="1">The sequence shown here is derived from an EMBL/GenBank/DDBJ whole genome shotgun (WGS) entry which is preliminary data.</text>
</comment>
<dbReference type="Proteomes" id="UP000460558">
    <property type="component" value="Unassembled WGS sequence"/>
</dbReference>
<name>A0ABW9NP35_9ACTN</name>